<dbReference type="Pfam" id="PF03938">
    <property type="entry name" value="OmpH"/>
    <property type="match status" value="1"/>
</dbReference>
<dbReference type="InterPro" id="IPR005632">
    <property type="entry name" value="Chaperone_Skp"/>
</dbReference>
<evidence type="ECO:0000313" key="5">
    <source>
        <dbReference type="Proteomes" id="UP001169760"/>
    </source>
</evidence>
<gene>
    <name evidence="4" type="ORF">Q4521_19360</name>
</gene>
<evidence type="ECO:0000256" key="2">
    <source>
        <dbReference type="ARBA" id="ARBA00022729"/>
    </source>
</evidence>
<dbReference type="EMBL" id="JAUOPB010000016">
    <property type="protein sequence ID" value="MDO6424656.1"/>
    <property type="molecule type" value="Genomic_DNA"/>
</dbReference>
<feature type="chain" id="PRO_5043689872" evidence="3">
    <location>
        <begin position="22"/>
        <end position="168"/>
    </location>
</feature>
<dbReference type="GO" id="GO:0005829">
    <property type="term" value="C:cytosol"/>
    <property type="evidence" value="ECO:0007669"/>
    <property type="project" value="TreeGrafter"/>
</dbReference>
<sequence>MKFGKIVIALCLTVVAPFAAAGKVVVLDHQIAMLATDFAKSRFEALQANPEFSKVVAQYETLSADLTALGKEAETKGMTWGAEQVANHRKKEEYIKADLQLAYQKIQAERKAANESIIRELQPKLEGVLNKLIESEGIDIILSKQAAFYASENADITRKVVDALNKAK</sequence>
<evidence type="ECO:0000256" key="3">
    <source>
        <dbReference type="SAM" id="SignalP"/>
    </source>
</evidence>
<proteinExistence type="inferred from homology"/>
<comment type="similarity">
    <text evidence="1">Belongs to the Skp family.</text>
</comment>
<name>A0AAW7XA96_9GAMM</name>
<dbReference type="PANTHER" id="PTHR35089">
    <property type="entry name" value="CHAPERONE PROTEIN SKP"/>
    <property type="match status" value="1"/>
</dbReference>
<dbReference type="SMART" id="SM00935">
    <property type="entry name" value="OmpH"/>
    <property type="match status" value="1"/>
</dbReference>
<dbReference type="GO" id="GO:0051082">
    <property type="term" value="F:unfolded protein binding"/>
    <property type="evidence" value="ECO:0007669"/>
    <property type="project" value="InterPro"/>
</dbReference>
<evidence type="ECO:0000313" key="4">
    <source>
        <dbReference type="EMBL" id="MDO6424656.1"/>
    </source>
</evidence>
<keyword evidence="2 3" id="KW-0732">Signal</keyword>
<dbReference type="Proteomes" id="UP001169760">
    <property type="component" value="Unassembled WGS sequence"/>
</dbReference>
<dbReference type="GO" id="GO:0050821">
    <property type="term" value="P:protein stabilization"/>
    <property type="evidence" value="ECO:0007669"/>
    <property type="project" value="TreeGrafter"/>
</dbReference>
<organism evidence="4 5">
    <name type="scientific">Saccharophagus degradans</name>
    <dbReference type="NCBI Taxonomy" id="86304"/>
    <lineage>
        <taxon>Bacteria</taxon>
        <taxon>Pseudomonadati</taxon>
        <taxon>Pseudomonadota</taxon>
        <taxon>Gammaproteobacteria</taxon>
        <taxon>Cellvibrionales</taxon>
        <taxon>Cellvibrionaceae</taxon>
        <taxon>Saccharophagus</taxon>
    </lineage>
</organism>
<evidence type="ECO:0000256" key="1">
    <source>
        <dbReference type="ARBA" id="ARBA00009091"/>
    </source>
</evidence>
<dbReference type="PANTHER" id="PTHR35089:SF1">
    <property type="entry name" value="CHAPERONE PROTEIN SKP"/>
    <property type="match status" value="1"/>
</dbReference>
<comment type="caution">
    <text evidence="4">The sequence shown here is derived from an EMBL/GenBank/DDBJ whole genome shotgun (WGS) entry which is preliminary data.</text>
</comment>
<dbReference type="InterPro" id="IPR024930">
    <property type="entry name" value="Skp_dom_sf"/>
</dbReference>
<dbReference type="RefSeq" id="WP_011469065.1">
    <property type="nucleotide sequence ID" value="NZ_CP123764.1"/>
</dbReference>
<protein>
    <submittedName>
        <fullName evidence="4">OmpH family outer membrane protein</fullName>
    </submittedName>
</protein>
<accession>A0AAW7XA96</accession>
<dbReference type="Gene3D" id="3.30.910.20">
    <property type="entry name" value="Skp domain"/>
    <property type="match status" value="1"/>
</dbReference>
<dbReference type="GeneID" id="98614251"/>
<reference evidence="4" key="1">
    <citation type="submission" date="2023-07" db="EMBL/GenBank/DDBJ databases">
        <title>Genome content predicts the carbon catabolic preferences of heterotrophic bacteria.</title>
        <authorList>
            <person name="Gralka M."/>
        </authorList>
    </citation>
    <scope>NUCLEOTIDE SEQUENCE</scope>
    <source>
        <strain evidence="4">I3M17_2</strain>
    </source>
</reference>
<dbReference type="AlphaFoldDB" id="A0AAW7XA96"/>
<feature type="signal peptide" evidence="3">
    <location>
        <begin position="1"/>
        <end position="21"/>
    </location>
</feature>
<dbReference type="SUPFAM" id="SSF111384">
    <property type="entry name" value="OmpH-like"/>
    <property type="match status" value="1"/>
</dbReference>